<gene>
    <name evidence="3" type="ORF">VZC37_13715</name>
</gene>
<evidence type="ECO:0000313" key="3">
    <source>
        <dbReference type="EMBL" id="MEE3851398.1"/>
    </source>
</evidence>
<keyword evidence="3" id="KW-0808">Transferase</keyword>
<evidence type="ECO:0000256" key="1">
    <source>
        <dbReference type="SAM" id="MobiDB-lite"/>
    </source>
</evidence>
<proteinExistence type="predicted"/>
<dbReference type="RefSeq" id="WP_330433101.1">
    <property type="nucleotide sequence ID" value="NZ_JAZDUF010000003.1"/>
</dbReference>
<dbReference type="InterPro" id="IPR007345">
    <property type="entry name" value="Polysacch_pyruvyl_Trfase"/>
</dbReference>
<dbReference type="EMBL" id="JAZDUF010000003">
    <property type="protein sequence ID" value="MEE3851398.1"/>
    <property type="molecule type" value="Genomic_DNA"/>
</dbReference>
<dbReference type="Pfam" id="PF04230">
    <property type="entry name" value="PS_pyruv_trans"/>
    <property type="match status" value="1"/>
</dbReference>
<feature type="region of interest" description="Disordered" evidence="1">
    <location>
        <begin position="423"/>
        <end position="448"/>
    </location>
</feature>
<dbReference type="PANTHER" id="PTHR36836:SF1">
    <property type="entry name" value="COLANIC ACID BIOSYNTHESIS PROTEIN WCAK"/>
    <property type="match status" value="1"/>
</dbReference>
<protein>
    <submittedName>
        <fullName evidence="3">Polysaccharide pyruvyl transferase family protein</fullName>
    </submittedName>
</protein>
<sequence>MTRVVLVNAWHDDNKGDSAITTGVLRLVEQSRPDADVTVVGLTEGAGPTAIGSRHVARAHPEAQILPMPVPTELRGKRTATPLVDVPIWLARLTPSAASMAAGRPLAGFASLFADADLVVGVGGSNLYSDASVNPLVSMARLFTLTAGLRTAQMMSIPTVLLGHTLGPFPRARRRTAAMARRMLSSASATVVRDPASLDVATHLGLRRAELAPDMAYAIEPVVSERVSAIIDELPASPARTAVIAMRAHPSLGGDADRRVRDELVTAAQMLRDGGLIDHVLVVAHTLGPTDIEDDRPISRTLTEALTRAGVSAQYVDDDLGPEELAALYGAASAMIAVRLHAAVLALLSGTPTFAIGYFSTKSAGVMASAGLADCVADFTDVTAEAVVSALSLRMTDPTARSRLAAISRNHRTELTRRAADWLQTAPPDPTSEHHRTRQTGDAHDART</sequence>
<feature type="domain" description="Polysaccharide pyruvyl transferase" evidence="2">
    <location>
        <begin position="14"/>
        <end position="358"/>
    </location>
</feature>
<dbReference type="PANTHER" id="PTHR36836">
    <property type="entry name" value="COLANIC ACID BIOSYNTHESIS PROTEIN WCAK"/>
    <property type="match status" value="1"/>
</dbReference>
<name>A0ABU7MF11_9ACTN</name>
<reference evidence="3 4" key="1">
    <citation type="submission" date="2024-01" db="EMBL/GenBank/DDBJ databases">
        <title>Draft genome sequence of Gordonia sp. LSe1-13.</title>
        <authorList>
            <person name="Suphannarot A."/>
            <person name="Mingma R."/>
        </authorList>
    </citation>
    <scope>NUCLEOTIDE SEQUENCE [LARGE SCALE GENOMIC DNA]</scope>
    <source>
        <strain evidence="3 4">LSe1-13</strain>
    </source>
</reference>
<keyword evidence="4" id="KW-1185">Reference proteome</keyword>
<comment type="caution">
    <text evidence="3">The sequence shown here is derived from an EMBL/GenBank/DDBJ whole genome shotgun (WGS) entry which is preliminary data.</text>
</comment>
<evidence type="ECO:0000313" key="4">
    <source>
        <dbReference type="Proteomes" id="UP001347146"/>
    </source>
</evidence>
<feature type="compositionally biased region" description="Basic and acidic residues" evidence="1">
    <location>
        <begin position="431"/>
        <end position="448"/>
    </location>
</feature>
<organism evidence="3 4">
    <name type="scientific">Gordonia sesuvii</name>
    <dbReference type="NCBI Taxonomy" id="3116777"/>
    <lineage>
        <taxon>Bacteria</taxon>
        <taxon>Bacillati</taxon>
        <taxon>Actinomycetota</taxon>
        <taxon>Actinomycetes</taxon>
        <taxon>Mycobacteriales</taxon>
        <taxon>Gordoniaceae</taxon>
        <taxon>Gordonia</taxon>
    </lineage>
</organism>
<dbReference type="GO" id="GO:0016740">
    <property type="term" value="F:transferase activity"/>
    <property type="evidence" value="ECO:0007669"/>
    <property type="project" value="UniProtKB-KW"/>
</dbReference>
<dbReference type="Proteomes" id="UP001347146">
    <property type="component" value="Unassembled WGS sequence"/>
</dbReference>
<evidence type="ECO:0000259" key="2">
    <source>
        <dbReference type="Pfam" id="PF04230"/>
    </source>
</evidence>
<accession>A0ABU7MF11</accession>